<feature type="compositionally biased region" description="Polar residues" evidence="1">
    <location>
        <begin position="1"/>
        <end position="13"/>
    </location>
</feature>
<evidence type="ECO:0000313" key="2">
    <source>
        <dbReference type="EMBL" id="KAJ0982652.1"/>
    </source>
</evidence>
<dbReference type="Proteomes" id="UP001085076">
    <property type="component" value="Miscellaneous, Linkage group lg02"/>
</dbReference>
<evidence type="ECO:0000313" key="3">
    <source>
        <dbReference type="Proteomes" id="UP001085076"/>
    </source>
</evidence>
<feature type="compositionally biased region" description="Pro residues" evidence="1">
    <location>
        <begin position="23"/>
        <end position="44"/>
    </location>
</feature>
<keyword evidence="3" id="KW-1185">Reference proteome</keyword>
<evidence type="ECO:0000256" key="1">
    <source>
        <dbReference type="SAM" id="MobiDB-lite"/>
    </source>
</evidence>
<proteinExistence type="predicted"/>
<gene>
    <name evidence="2" type="ORF">J5N97_010907</name>
</gene>
<reference evidence="2" key="1">
    <citation type="submission" date="2021-03" db="EMBL/GenBank/DDBJ databases">
        <authorList>
            <person name="Li Z."/>
            <person name="Yang C."/>
        </authorList>
    </citation>
    <scope>NUCLEOTIDE SEQUENCE</scope>
    <source>
        <strain evidence="2">Dzin_1.0</strain>
        <tissue evidence="2">Leaf</tissue>
    </source>
</reference>
<name>A0A9D5HP25_9LILI</name>
<feature type="region of interest" description="Disordered" evidence="1">
    <location>
        <begin position="1"/>
        <end position="62"/>
    </location>
</feature>
<reference evidence="2" key="2">
    <citation type="journal article" date="2022" name="Hortic Res">
        <title>The genome of Dioscorea zingiberensis sheds light on the biosynthesis, origin and evolution of the medicinally important diosgenin saponins.</title>
        <authorList>
            <person name="Li Y."/>
            <person name="Tan C."/>
            <person name="Li Z."/>
            <person name="Guo J."/>
            <person name="Li S."/>
            <person name="Chen X."/>
            <person name="Wang C."/>
            <person name="Dai X."/>
            <person name="Yang H."/>
            <person name="Song W."/>
            <person name="Hou L."/>
            <person name="Xu J."/>
            <person name="Tong Z."/>
            <person name="Xu A."/>
            <person name="Yuan X."/>
            <person name="Wang W."/>
            <person name="Yang Q."/>
            <person name="Chen L."/>
            <person name="Sun Z."/>
            <person name="Wang K."/>
            <person name="Pan B."/>
            <person name="Chen J."/>
            <person name="Bao Y."/>
            <person name="Liu F."/>
            <person name="Qi X."/>
            <person name="Gang D.R."/>
            <person name="Wen J."/>
            <person name="Li J."/>
        </authorList>
    </citation>
    <scope>NUCLEOTIDE SEQUENCE</scope>
    <source>
        <strain evidence="2">Dzin_1.0</strain>
    </source>
</reference>
<accession>A0A9D5HP25</accession>
<protein>
    <submittedName>
        <fullName evidence="2">Uncharacterized protein</fullName>
    </submittedName>
</protein>
<dbReference type="AlphaFoldDB" id="A0A9D5HP25"/>
<organism evidence="2 3">
    <name type="scientific">Dioscorea zingiberensis</name>
    <dbReference type="NCBI Taxonomy" id="325984"/>
    <lineage>
        <taxon>Eukaryota</taxon>
        <taxon>Viridiplantae</taxon>
        <taxon>Streptophyta</taxon>
        <taxon>Embryophyta</taxon>
        <taxon>Tracheophyta</taxon>
        <taxon>Spermatophyta</taxon>
        <taxon>Magnoliopsida</taxon>
        <taxon>Liliopsida</taxon>
        <taxon>Dioscoreales</taxon>
        <taxon>Dioscoreaceae</taxon>
        <taxon>Dioscorea</taxon>
    </lineage>
</organism>
<comment type="caution">
    <text evidence="2">The sequence shown here is derived from an EMBL/GenBank/DDBJ whole genome shotgun (WGS) entry which is preliminary data.</text>
</comment>
<sequence length="86" mass="9212">MSCNNQQEASPTSDHPLGVQASSPPPPTPPSEGYPTYVAPPPTEYPMKDEPQNAPTKTRRQGRASYWGELLVPALECLSLFCVAAG</sequence>
<dbReference type="EMBL" id="JAGGNH010000002">
    <property type="protein sequence ID" value="KAJ0982652.1"/>
    <property type="molecule type" value="Genomic_DNA"/>
</dbReference>